<dbReference type="PROSITE" id="PS50104">
    <property type="entry name" value="TIR"/>
    <property type="match status" value="1"/>
</dbReference>
<feature type="domain" description="TIR" evidence="15">
    <location>
        <begin position="402"/>
        <end position="558"/>
    </location>
</feature>
<dbReference type="SMART" id="SM00255">
    <property type="entry name" value="TIR"/>
    <property type="match status" value="1"/>
</dbReference>
<dbReference type="GeneTree" id="ENSGT01150000286976"/>
<feature type="domain" description="Ig-like" evidence="16">
    <location>
        <begin position="162"/>
        <end position="232"/>
    </location>
</feature>
<dbReference type="GO" id="GO:0045202">
    <property type="term" value="C:synapse"/>
    <property type="evidence" value="ECO:0007669"/>
    <property type="project" value="UniProtKB-ARBA"/>
</dbReference>
<evidence type="ECO:0000256" key="8">
    <source>
        <dbReference type="ARBA" id="ARBA00023027"/>
    </source>
</evidence>
<dbReference type="FunFam" id="2.60.40.10:FF:000284">
    <property type="entry name" value="interleukin-1 receptor accessory protein-like 1"/>
    <property type="match status" value="1"/>
</dbReference>
<keyword evidence="6" id="KW-0378">Hydrolase</keyword>
<dbReference type="FunFam" id="2.60.40.10:FF:000188">
    <property type="entry name" value="Interleukin-1 receptor accessory protein-like 1"/>
    <property type="match status" value="1"/>
</dbReference>
<dbReference type="Pfam" id="PF01582">
    <property type="entry name" value="TIR"/>
    <property type="match status" value="1"/>
</dbReference>
<comment type="subcellular location">
    <subcellularLocation>
        <location evidence="1">Membrane</location>
        <topology evidence="1">Single-pass type I membrane protein</topology>
    </subcellularLocation>
</comment>
<evidence type="ECO:0000256" key="1">
    <source>
        <dbReference type="ARBA" id="ARBA00004479"/>
    </source>
</evidence>
<gene>
    <name evidence="17" type="primary">il1rapl2</name>
</gene>
<dbReference type="PANTHER" id="PTHR11890">
    <property type="entry name" value="INTERLEUKIN-1 RECEPTOR FAMILY MEMBER"/>
    <property type="match status" value="1"/>
</dbReference>
<dbReference type="InterPro" id="IPR036179">
    <property type="entry name" value="Ig-like_dom_sf"/>
</dbReference>
<evidence type="ECO:0000259" key="15">
    <source>
        <dbReference type="PROSITE" id="PS50104"/>
    </source>
</evidence>
<dbReference type="GO" id="GO:0007399">
    <property type="term" value="P:nervous system development"/>
    <property type="evidence" value="ECO:0007669"/>
    <property type="project" value="UniProtKB-ARBA"/>
</dbReference>
<dbReference type="RefSeq" id="XP_042196666.1">
    <property type="nucleotide sequence ID" value="XM_042340732.1"/>
</dbReference>
<dbReference type="Ensembl" id="ENSCMIT00000030614.1">
    <property type="protein sequence ID" value="ENSCMIP00000030147.1"/>
    <property type="gene ID" value="ENSCMIG00000012995.1"/>
</dbReference>
<keyword evidence="11" id="KW-0675">Receptor</keyword>
<keyword evidence="10" id="KW-1015">Disulfide bond</keyword>
<dbReference type="OMA" id="QEPEVVW"/>
<reference evidence="18" key="2">
    <citation type="journal article" date="2007" name="PLoS Biol.">
        <title>Survey sequencing and comparative analysis of the elephant shark (Callorhinchus milii) genome.</title>
        <authorList>
            <person name="Venkatesh B."/>
            <person name="Kirkness E.F."/>
            <person name="Loh Y.H."/>
            <person name="Halpern A.L."/>
            <person name="Lee A.P."/>
            <person name="Johnson J."/>
            <person name="Dandona N."/>
            <person name="Viswanathan L.D."/>
            <person name="Tay A."/>
            <person name="Venter J.C."/>
            <person name="Strausberg R.L."/>
            <person name="Brenner S."/>
        </authorList>
    </citation>
    <scope>NUCLEOTIDE SEQUENCE [LARGE SCALE GENOMIC DNA]</scope>
</reference>
<dbReference type="GeneID" id="103179448"/>
<dbReference type="Gene3D" id="2.60.40.10">
    <property type="entry name" value="Immunoglobulins"/>
    <property type="match status" value="3"/>
</dbReference>
<dbReference type="PANTHER" id="PTHR11890:SF10">
    <property type="entry name" value="X-LINKED INTERLEUKIN-1 RECEPTOR ACCESSORY PROTEIN-LIKE 2"/>
    <property type="match status" value="1"/>
</dbReference>
<dbReference type="InterPro" id="IPR004074">
    <property type="entry name" value="IL-1_rcpt_I/II-typ"/>
</dbReference>
<dbReference type="KEGG" id="cmk:103179448"/>
<dbReference type="InParanoid" id="A0A4W3IM08"/>
<dbReference type="SUPFAM" id="SSF52200">
    <property type="entry name" value="Toll/Interleukin receptor TIR domain"/>
    <property type="match status" value="1"/>
</dbReference>
<protein>
    <submittedName>
        <fullName evidence="17">Interleukin 1 receptor accessory protein-like 2</fullName>
    </submittedName>
</protein>
<reference evidence="17" key="5">
    <citation type="submission" date="2025-09" db="UniProtKB">
        <authorList>
            <consortium name="Ensembl"/>
        </authorList>
    </citation>
    <scope>IDENTIFICATION</scope>
</reference>
<dbReference type="Gene3D" id="3.40.50.10140">
    <property type="entry name" value="Toll/interleukin-1 receptor homology (TIR) domain"/>
    <property type="match status" value="1"/>
</dbReference>
<organism evidence="17 18">
    <name type="scientific">Callorhinchus milii</name>
    <name type="common">Ghost shark</name>
    <dbReference type="NCBI Taxonomy" id="7868"/>
    <lineage>
        <taxon>Eukaryota</taxon>
        <taxon>Metazoa</taxon>
        <taxon>Chordata</taxon>
        <taxon>Craniata</taxon>
        <taxon>Vertebrata</taxon>
        <taxon>Chondrichthyes</taxon>
        <taxon>Holocephali</taxon>
        <taxon>Chimaeriformes</taxon>
        <taxon>Callorhinchidae</taxon>
        <taxon>Callorhinchus</taxon>
    </lineage>
</organism>
<dbReference type="FunFam" id="3.40.50.10140:FF:000004">
    <property type="entry name" value="X-linked interleukin-1 receptor accessory protein-like 1"/>
    <property type="match status" value="1"/>
</dbReference>
<keyword evidence="3 14" id="KW-0812">Transmembrane</keyword>
<name>A0A4W3IM08_CALMI</name>
<dbReference type="PRINTS" id="PR01537">
    <property type="entry name" value="INTRLKN1R1F"/>
</dbReference>
<dbReference type="InterPro" id="IPR015621">
    <property type="entry name" value="IL-1_rcpt_fam"/>
</dbReference>
<sequence length="688" mass="79009">MRVQIPLVILIYSSISGSLKTFSKRNSVDGCIDWSVDLKKYKVLTGEPVRVKCALFYGYIRTNYTMAQSSGLSLMWYRNNGQGDSEEPIIFAGRRIGKEEDSIWFHSAELFDNGYYTCVLRNTTYCMKVSMSLTVAENDSGLCFNSKIRNFEKAEITKSKQLFCRDIEDFITAVRELDIIWYKECLLKPWRSTIIQKRNSLVIQDVQETDTGNYTCELKYKNKVVRRTTELSVTAVLTDKVPQLLFPLENQLNVVDVQLGNPASLSCRAFFGYSGVNPIIYWMKGEKYIEELEDGPIKESDIRVLKEHLEEKEVELSLLFDSVKEADLGNYTCIVENRIGQSQGSLLLQKKDLMYRVELAGGLGAIILLLTFLVTIYKCYNIEIMLFYRSHFGNDEAEDDNKEYDAYLSYTKVDPDPLTQENGGEERFALEILPDVLEKHYGYKLFIPDRDLMPSGTYIEDLARCVDQSRRLIIVLTPDYVIRRGWSIFQLENRLHHMLVTGEIKVILIECTGLQGIMNYHEVEALKDTIKLLSVIKWYGPKCNKLNSKFWKQVQYEMPIKKKEPVTRGQVLDSGEQGIFGELQTVSMTANSATLASSQAELPSNFHKTDHMQMRHYCRAYGYDIPSASVPITSVSNQHTYCNIPMTLINGQAPQIIIRRDPSLRDTHMNNERCPLSSREFSITSDIW</sequence>
<dbReference type="Pfam" id="PF00047">
    <property type="entry name" value="ig"/>
    <property type="match status" value="1"/>
</dbReference>
<dbReference type="SUPFAM" id="SSF48726">
    <property type="entry name" value="Immunoglobulin"/>
    <property type="match status" value="3"/>
</dbReference>
<evidence type="ECO:0000256" key="7">
    <source>
        <dbReference type="ARBA" id="ARBA00022989"/>
    </source>
</evidence>
<keyword evidence="4" id="KW-0732">Signal</keyword>
<keyword evidence="13" id="KW-0393">Immunoglobulin domain</keyword>
<reference evidence="18" key="1">
    <citation type="journal article" date="2006" name="Science">
        <title>Ancient noncoding elements conserved in the human genome.</title>
        <authorList>
            <person name="Venkatesh B."/>
            <person name="Kirkness E.F."/>
            <person name="Loh Y.H."/>
            <person name="Halpern A.L."/>
            <person name="Lee A.P."/>
            <person name="Johnson J."/>
            <person name="Dandona N."/>
            <person name="Viswanathan L.D."/>
            <person name="Tay A."/>
            <person name="Venter J.C."/>
            <person name="Strausberg R.L."/>
            <person name="Brenner S."/>
        </authorList>
    </citation>
    <scope>NUCLEOTIDE SEQUENCE [LARGE SCALE GENOMIC DNA]</scope>
</reference>
<dbReference type="FunFam" id="2.60.40.10:FF:000220">
    <property type="entry name" value="X-linked interleukin-1 receptor accessory protein-like 1"/>
    <property type="match status" value="1"/>
</dbReference>
<dbReference type="InterPro" id="IPR007110">
    <property type="entry name" value="Ig-like_dom"/>
</dbReference>
<evidence type="ECO:0000259" key="16">
    <source>
        <dbReference type="PROSITE" id="PS50835"/>
    </source>
</evidence>
<dbReference type="Proteomes" id="UP000314986">
    <property type="component" value="Unassembled WGS sequence"/>
</dbReference>
<dbReference type="SMART" id="SM00409">
    <property type="entry name" value="IG"/>
    <property type="match status" value="3"/>
</dbReference>
<evidence type="ECO:0000256" key="3">
    <source>
        <dbReference type="ARBA" id="ARBA00022692"/>
    </source>
</evidence>
<evidence type="ECO:0000256" key="4">
    <source>
        <dbReference type="ARBA" id="ARBA00022729"/>
    </source>
</evidence>
<evidence type="ECO:0000256" key="11">
    <source>
        <dbReference type="ARBA" id="ARBA00023170"/>
    </source>
</evidence>
<evidence type="ECO:0000256" key="10">
    <source>
        <dbReference type="ARBA" id="ARBA00023157"/>
    </source>
</evidence>
<evidence type="ECO:0000256" key="5">
    <source>
        <dbReference type="ARBA" id="ARBA00022737"/>
    </source>
</evidence>
<dbReference type="PROSITE" id="PS50835">
    <property type="entry name" value="IG_LIKE"/>
    <property type="match status" value="3"/>
</dbReference>
<dbReference type="GO" id="GO:0004908">
    <property type="term" value="F:interleukin-1 receptor activity"/>
    <property type="evidence" value="ECO:0007669"/>
    <property type="project" value="InterPro"/>
</dbReference>
<dbReference type="STRING" id="7868.ENSCMIP00000030147"/>
<feature type="domain" description="Ig-like" evidence="16">
    <location>
        <begin position="242"/>
        <end position="349"/>
    </location>
</feature>
<dbReference type="OrthoDB" id="9925886at2759"/>
<dbReference type="InterPro" id="IPR003598">
    <property type="entry name" value="Ig_sub2"/>
</dbReference>
<evidence type="ECO:0000256" key="13">
    <source>
        <dbReference type="ARBA" id="ARBA00023319"/>
    </source>
</evidence>
<evidence type="ECO:0000256" key="14">
    <source>
        <dbReference type="SAM" id="Phobius"/>
    </source>
</evidence>
<dbReference type="InterPro" id="IPR013151">
    <property type="entry name" value="Immunoglobulin_dom"/>
</dbReference>
<dbReference type="InterPro" id="IPR000157">
    <property type="entry name" value="TIR_dom"/>
</dbReference>
<dbReference type="AlphaFoldDB" id="A0A4W3IM08"/>
<keyword evidence="5" id="KW-0677">Repeat</keyword>
<keyword evidence="18" id="KW-1185">Reference proteome</keyword>
<proteinExistence type="inferred from homology"/>
<dbReference type="SMART" id="SM00408">
    <property type="entry name" value="IGc2"/>
    <property type="match status" value="1"/>
</dbReference>
<dbReference type="InterPro" id="IPR035897">
    <property type="entry name" value="Toll_tir_struct_dom_sf"/>
</dbReference>
<comment type="similarity">
    <text evidence="2">Belongs to the interleukin-1 receptor family.</text>
</comment>
<evidence type="ECO:0000256" key="2">
    <source>
        <dbReference type="ARBA" id="ARBA00009752"/>
    </source>
</evidence>
<reference evidence="18" key="3">
    <citation type="journal article" date="2014" name="Nature">
        <title>Elephant shark genome provides unique insights into gnathostome evolution.</title>
        <authorList>
            <consortium name="International Elephant Shark Genome Sequencing Consortium"/>
            <person name="Venkatesh B."/>
            <person name="Lee A.P."/>
            <person name="Ravi V."/>
            <person name="Maurya A.K."/>
            <person name="Lian M.M."/>
            <person name="Swann J.B."/>
            <person name="Ohta Y."/>
            <person name="Flajnik M.F."/>
            <person name="Sutoh Y."/>
            <person name="Kasahara M."/>
            <person name="Hoon S."/>
            <person name="Gangu V."/>
            <person name="Roy S.W."/>
            <person name="Irimia M."/>
            <person name="Korzh V."/>
            <person name="Kondrychyn I."/>
            <person name="Lim Z.W."/>
            <person name="Tay B.H."/>
            <person name="Tohari S."/>
            <person name="Kong K.W."/>
            <person name="Ho S."/>
            <person name="Lorente-Galdos B."/>
            <person name="Quilez J."/>
            <person name="Marques-Bonet T."/>
            <person name="Raney B.J."/>
            <person name="Ingham P.W."/>
            <person name="Tay A."/>
            <person name="Hillier L.W."/>
            <person name="Minx P."/>
            <person name="Boehm T."/>
            <person name="Wilson R.K."/>
            <person name="Brenner S."/>
            <person name="Warren W.C."/>
        </authorList>
    </citation>
    <scope>NUCLEOTIDE SEQUENCE [LARGE SCALE GENOMIC DNA]</scope>
</reference>
<dbReference type="InterPro" id="IPR003599">
    <property type="entry name" value="Ig_sub"/>
</dbReference>
<reference evidence="17" key="4">
    <citation type="submission" date="2025-08" db="UniProtKB">
        <authorList>
            <consortium name="Ensembl"/>
        </authorList>
    </citation>
    <scope>IDENTIFICATION</scope>
</reference>
<dbReference type="InterPro" id="IPR013783">
    <property type="entry name" value="Ig-like_fold"/>
</dbReference>
<evidence type="ECO:0000256" key="6">
    <source>
        <dbReference type="ARBA" id="ARBA00022801"/>
    </source>
</evidence>
<feature type="transmembrane region" description="Helical" evidence="14">
    <location>
        <begin position="359"/>
        <end position="380"/>
    </location>
</feature>
<keyword evidence="12" id="KW-0325">Glycoprotein</keyword>
<dbReference type="GO" id="GO:0016020">
    <property type="term" value="C:membrane"/>
    <property type="evidence" value="ECO:0007669"/>
    <property type="project" value="UniProtKB-SubCell"/>
</dbReference>
<evidence type="ECO:0000256" key="9">
    <source>
        <dbReference type="ARBA" id="ARBA00023136"/>
    </source>
</evidence>
<evidence type="ECO:0000256" key="12">
    <source>
        <dbReference type="ARBA" id="ARBA00023180"/>
    </source>
</evidence>
<feature type="domain" description="Ig-like" evidence="16">
    <location>
        <begin position="6"/>
        <end position="134"/>
    </location>
</feature>
<keyword evidence="9 14" id="KW-0472">Membrane</keyword>
<evidence type="ECO:0000313" key="17">
    <source>
        <dbReference type="Ensembl" id="ENSCMIP00000030147.1"/>
    </source>
</evidence>
<dbReference type="CTD" id="26280"/>
<keyword evidence="7 14" id="KW-1133">Transmembrane helix</keyword>
<dbReference type="GO" id="GO:0016787">
    <property type="term" value="F:hydrolase activity"/>
    <property type="evidence" value="ECO:0007669"/>
    <property type="project" value="UniProtKB-KW"/>
</dbReference>
<dbReference type="PRINTS" id="PR01536">
    <property type="entry name" value="INTRLKN1R12F"/>
</dbReference>
<evidence type="ECO:0000313" key="18">
    <source>
        <dbReference type="Proteomes" id="UP000314986"/>
    </source>
</evidence>
<accession>A0A4W3IM08</accession>
<keyword evidence="8" id="KW-0520">NAD</keyword>